<gene>
    <name evidence="1" type="ordered locus">TCELL_1191</name>
</gene>
<reference evidence="1 2" key="1">
    <citation type="journal article" date="2012" name="J. Bacteriol.">
        <title>Complete genome sequence of the hyperthermophilic cellulolytic Crenarchaeon 'Thermogladius cellulolyticus' 1633.</title>
        <authorList>
            <person name="Mardanov A.V."/>
            <person name="Kochetkova T.V."/>
            <person name="Beletsky A.V."/>
            <person name="Bonch-Osmolovskaya E.A."/>
            <person name="Ravin N.V."/>
            <person name="Skryabin K.G."/>
        </authorList>
    </citation>
    <scope>NUCLEOTIDE SEQUENCE [LARGE SCALE GENOMIC DNA]</scope>
    <source>
        <strain evidence="2">DSM 22663 / VKM B-2946 / 1633</strain>
    </source>
</reference>
<dbReference type="Proteomes" id="UP000005270">
    <property type="component" value="Chromosome"/>
</dbReference>
<dbReference type="EMBL" id="CP003531">
    <property type="protein sequence ID" value="AFK51614.1"/>
    <property type="molecule type" value="Genomic_DNA"/>
</dbReference>
<accession>I3TFS6</accession>
<dbReference type="InParanoid" id="I3TFS6"/>
<evidence type="ECO:0000313" key="2">
    <source>
        <dbReference type="Proteomes" id="UP000005270"/>
    </source>
</evidence>
<name>I3TFS6_THEC1</name>
<sequence>MVIVEPSLRSALALAIELLVRGRPAKVVVAPAGGGLSRESPLIRGLLVALLKLTTPFTRVEVYSWRDYAVLSAALGNVVRLNPSAAVFKVWRRHQPYPVTPVVVVAGGEPRDLDRIADYLSENRLGLVIVVSPAPPRAAKASPLVVYVVSDCYGDVAWSASICLTPSTSIHSILAASECLRSGRAVVAPEGLPLLVGKRLREAVVWARDLSLEELLSALLTAINRLGDLKKLFLRERETA</sequence>
<dbReference type="KEGG" id="thg:TCELL_1191"/>
<proteinExistence type="predicted"/>
<dbReference type="AlphaFoldDB" id="I3TFS6"/>
<dbReference type="HOGENOM" id="CLU_1154396_0_0_2"/>
<keyword evidence="2" id="KW-1185">Reference proteome</keyword>
<protein>
    <submittedName>
        <fullName evidence="1">Uncharacterized protein</fullName>
    </submittedName>
</protein>
<organism evidence="1 2">
    <name type="scientific">Thermogladius calderae (strain DSM 22663 / VKM B-2946 / 1633)</name>
    <dbReference type="NCBI Taxonomy" id="1184251"/>
    <lineage>
        <taxon>Archaea</taxon>
        <taxon>Thermoproteota</taxon>
        <taxon>Thermoprotei</taxon>
        <taxon>Desulfurococcales</taxon>
        <taxon>Desulfurococcaceae</taxon>
        <taxon>Thermogladius</taxon>
    </lineage>
</organism>
<evidence type="ECO:0000313" key="1">
    <source>
        <dbReference type="EMBL" id="AFK51614.1"/>
    </source>
</evidence>